<feature type="disulfide bond" evidence="6">
    <location>
        <begin position="568"/>
        <end position="577"/>
    </location>
</feature>
<evidence type="ECO:0000259" key="10">
    <source>
        <dbReference type="PROSITE" id="PS51465"/>
    </source>
</evidence>
<dbReference type="CDD" id="cd00110">
    <property type="entry name" value="LamG"/>
    <property type="match status" value="2"/>
</dbReference>
<protein>
    <submittedName>
        <fullName evidence="11">Agrin</fullName>
    </submittedName>
</protein>
<dbReference type="Gene3D" id="3.30.60.30">
    <property type="match status" value="6"/>
</dbReference>
<feature type="domain" description="Kazal-like" evidence="10">
    <location>
        <begin position="101"/>
        <end position="160"/>
    </location>
</feature>
<dbReference type="SMART" id="SM00180">
    <property type="entry name" value="EGF_Lam"/>
    <property type="match status" value="2"/>
</dbReference>
<dbReference type="InterPro" id="IPR001791">
    <property type="entry name" value="Laminin_G"/>
</dbReference>
<organism evidence="11 12">
    <name type="scientific">Schistosoma japonicum</name>
    <name type="common">Blood fluke</name>
    <dbReference type="NCBI Taxonomy" id="6182"/>
    <lineage>
        <taxon>Eukaryota</taxon>
        <taxon>Metazoa</taxon>
        <taxon>Spiralia</taxon>
        <taxon>Lophotrochozoa</taxon>
        <taxon>Platyhelminthes</taxon>
        <taxon>Trematoda</taxon>
        <taxon>Digenea</taxon>
        <taxon>Strigeidida</taxon>
        <taxon>Schistosomatoidea</taxon>
        <taxon>Schistosomatidae</taxon>
        <taxon>Schistosoma</taxon>
    </lineage>
</organism>
<feature type="compositionally biased region" description="Polar residues" evidence="7">
    <location>
        <begin position="1139"/>
        <end position="1151"/>
    </location>
</feature>
<dbReference type="InterPro" id="IPR013320">
    <property type="entry name" value="ConA-like_dom_sf"/>
</dbReference>
<dbReference type="GO" id="GO:0005509">
    <property type="term" value="F:calcium ion binding"/>
    <property type="evidence" value="ECO:0007669"/>
    <property type="project" value="TreeGrafter"/>
</dbReference>
<dbReference type="PROSITE" id="PS50027">
    <property type="entry name" value="EGF_LAM_2"/>
    <property type="match status" value="2"/>
</dbReference>
<dbReference type="SMART" id="SM00274">
    <property type="entry name" value="FOLN"/>
    <property type="match status" value="2"/>
</dbReference>
<dbReference type="SMART" id="SM00282">
    <property type="entry name" value="LamG"/>
    <property type="match status" value="2"/>
</dbReference>
<dbReference type="InterPro" id="IPR036058">
    <property type="entry name" value="Kazal_dom_sf"/>
</dbReference>
<dbReference type="InterPro" id="IPR002049">
    <property type="entry name" value="LE_dom"/>
</dbReference>
<dbReference type="Gene3D" id="2.10.25.10">
    <property type="entry name" value="Laminin"/>
    <property type="match status" value="2"/>
</dbReference>
<keyword evidence="2" id="KW-0221">Differentiation</keyword>
<dbReference type="PROSITE" id="PS50025">
    <property type="entry name" value="LAM_G_DOMAIN"/>
    <property type="match status" value="2"/>
</dbReference>
<reference evidence="11 12" key="1">
    <citation type="submission" date="2019-03" db="EMBL/GenBank/DDBJ databases">
        <title>An improved genome assembly of the fluke Schistosoma japonicum.</title>
        <authorList>
            <person name="Hu W."/>
            <person name="Luo F."/>
            <person name="Yin M."/>
            <person name="Mo X."/>
            <person name="Sun C."/>
            <person name="Wu Q."/>
            <person name="Zhu B."/>
            <person name="Xiang M."/>
            <person name="Wang J."/>
            <person name="Wang Y."/>
            <person name="Zhang T."/>
            <person name="Xu B."/>
            <person name="Zheng H."/>
            <person name="Feng Z."/>
        </authorList>
    </citation>
    <scope>NUCLEOTIDE SEQUENCE [LARGE SCALE GENOMIC DNA]</scope>
    <source>
        <strain evidence="11">HuSjv2</strain>
        <tissue evidence="11">Worms</tissue>
    </source>
</reference>
<keyword evidence="3 6" id="KW-1015">Disulfide bond</keyword>
<feature type="disulfide bond" evidence="5">
    <location>
        <begin position="1370"/>
        <end position="1397"/>
    </location>
</feature>
<dbReference type="Proteomes" id="UP000311919">
    <property type="component" value="Unassembled WGS sequence"/>
</dbReference>
<feature type="disulfide bond" evidence="6">
    <location>
        <begin position="499"/>
        <end position="511"/>
    </location>
</feature>
<feature type="disulfide bond" evidence="6">
    <location>
        <begin position="547"/>
        <end position="559"/>
    </location>
</feature>
<feature type="disulfide bond" evidence="6">
    <location>
        <begin position="549"/>
        <end position="566"/>
    </location>
</feature>
<feature type="non-terminal residue" evidence="11">
    <location>
        <position position="1"/>
    </location>
</feature>
<keyword evidence="4" id="KW-0325">Glycoprotein</keyword>
<dbReference type="InterPro" id="IPR009030">
    <property type="entry name" value="Growth_fac_rcpt_cys_sf"/>
</dbReference>
<accession>A0A4Z2DBN6</accession>
<dbReference type="InterPro" id="IPR002350">
    <property type="entry name" value="Kazal_dom"/>
</dbReference>
<dbReference type="FunFam" id="3.30.60.30:FF:000040">
    <property type="entry name" value="Agrin, putative"/>
    <property type="match status" value="1"/>
</dbReference>
<dbReference type="GO" id="GO:0005615">
    <property type="term" value="C:extracellular space"/>
    <property type="evidence" value="ECO:0007669"/>
    <property type="project" value="TreeGrafter"/>
</dbReference>
<evidence type="ECO:0000256" key="1">
    <source>
        <dbReference type="ARBA" id="ARBA00022729"/>
    </source>
</evidence>
<dbReference type="STRING" id="6182.A0A4Z2DBN6"/>
<gene>
    <name evidence="11" type="ORF">EWB00_002497</name>
</gene>
<feature type="domain" description="Laminin G" evidence="8">
    <location>
        <begin position="1180"/>
        <end position="1397"/>
    </location>
</feature>
<feature type="domain" description="Laminin G" evidence="8">
    <location>
        <begin position="872"/>
        <end position="1077"/>
    </location>
</feature>
<dbReference type="SUPFAM" id="SSF57184">
    <property type="entry name" value="Growth factor receptor domain"/>
    <property type="match status" value="1"/>
</dbReference>
<comment type="caution">
    <text evidence="11">The sequence shown here is derived from an EMBL/GenBank/DDBJ whole genome shotgun (WGS) entry which is preliminary data.</text>
</comment>
<feature type="domain" description="Kazal-like" evidence="10">
    <location>
        <begin position="46"/>
        <end position="95"/>
    </location>
</feature>
<dbReference type="SUPFAM" id="SSF100895">
    <property type="entry name" value="Kazal-type serine protease inhibitors"/>
    <property type="match status" value="6"/>
</dbReference>
<evidence type="ECO:0000313" key="11">
    <source>
        <dbReference type="EMBL" id="TNN13927.1"/>
    </source>
</evidence>
<feature type="region of interest" description="Disordered" evidence="7">
    <location>
        <begin position="1137"/>
        <end position="1174"/>
    </location>
</feature>
<evidence type="ECO:0000256" key="3">
    <source>
        <dbReference type="ARBA" id="ARBA00023157"/>
    </source>
</evidence>
<dbReference type="Pfam" id="PF02210">
    <property type="entry name" value="Laminin_G_2"/>
    <property type="match status" value="2"/>
</dbReference>
<dbReference type="FunFam" id="3.30.60.30:FF:000024">
    <property type="entry name" value="Transmembrane agrin"/>
    <property type="match status" value="1"/>
</dbReference>
<dbReference type="Gene3D" id="2.60.120.200">
    <property type="match status" value="2"/>
</dbReference>
<dbReference type="PROSITE" id="PS01248">
    <property type="entry name" value="EGF_LAM_1"/>
    <property type="match status" value="1"/>
</dbReference>
<dbReference type="SMART" id="SM00280">
    <property type="entry name" value="KAZAL"/>
    <property type="match status" value="6"/>
</dbReference>
<feature type="domain" description="Kazal-like" evidence="10">
    <location>
        <begin position="285"/>
        <end position="334"/>
    </location>
</feature>
<keyword evidence="6" id="KW-0424">Laminin EGF-like domain</keyword>
<evidence type="ECO:0000256" key="5">
    <source>
        <dbReference type="PROSITE-ProRule" id="PRU00122"/>
    </source>
</evidence>
<dbReference type="SUPFAM" id="SSF49899">
    <property type="entry name" value="Concanavalin A-like lectins/glucanases"/>
    <property type="match status" value="2"/>
</dbReference>
<evidence type="ECO:0000313" key="12">
    <source>
        <dbReference type="Proteomes" id="UP000311919"/>
    </source>
</evidence>
<proteinExistence type="predicted"/>
<dbReference type="InterPro" id="IPR003645">
    <property type="entry name" value="Fol_N"/>
</dbReference>
<dbReference type="GO" id="GO:0030154">
    <property type="term" value="P:cell differentiation"/>
    <property type="evidence" value="ECO:0007669"/>
    <property type="project" value="UniProtKB-KW"/>
</dbReference>
<keyword evidence="12" id="KW-1185">Reference proteome</keyword>
<evidence type="ECO:0000259" key="9">
    <source>
        <dbReference type="PROSITE" id="PS50027"/>
    </source>
</evidence>
<dbReference type="PANTHER" id="PTHR13866:SF14">
    <property type="entry name" value="BM-40"/>
    <property type="match status" value="1"/>
</dbReference>
<dbReference type="Pfam" id="PF00053">
    <property type="entry name" value="EGF_laminin"/>
    <property type="match status" value="2"/>
</dbReference>
<feature type="domain" description="Laminin EGF-like" evidence="9">
    <location>
        <begin position="547"/>
        <end position="593"/>
    </location>
</feature>
<evidence type="ECO:0000256" key="7">
    <source>
        <dbReference type="SAM" id="MobiDB-lite"/>
    </source>
</evidence>
<dbReference type="CDD" id="cd00104">
    <property type="entry name" value="KAZAL_FS"/>
    <property type="match status" value="5"/>
</dbReference>
<keyword evidence="1" id="KW-0732">Signal</keyword>
<dbReference type="GO" id="GO:0050840">
    <property type="term" value="F:extracellular matrix binding"/>
    <property type="evidence" value="ECO:0007669"/>
    <property type="project" value="TreeGrafter"/>
</dbReference>
<feature type="domain" description="Kazal-like" evidence="10">
    <location>
        <begin position="421"/>
        <end position="472"/>
    </location>
</feature>
<feature type="domain" description="Laminin EGF-like" evidence="9">
    <location>
        <begin position="499"/>
        <end position="546"/>
    </location>
</feature>
<dbReference type="CDD" id="cd00055">
    <property type="entry name" value="EGF_Lam"/>
    <property type="match status" value="2"/>
</dbReference>
<evidence type="ECO:0000256" key="4">
    <source>
        <dbReference type="ARBA" id="ARBA00023180"/>
    </source>
</evidence>
<evidence type="ECO:0000256" key="6">
    <source>
        <dbReference type="PROSITE-ProRule" id="PRU00460"/>
    </source>
</evidence>
<feature type="domain" description="Kazal-like" evidence="10">
    <location>
        <begin position="336"/>
        <end position="404"/>
    </location>
</feature>
<dbReference type="GO" id="GO:0005518">
    <property type="term" value="F:collagen binding"/>
    <property type="evidence" value="ECO:0007669"/>
    <property type="project" value="TreeGrafter"/>
</dbReference>
<feature type="domain" description="Kazal-like" evidence="10">
    <location>
        <begin position="179"/>
        <end position="233"/>
    </location>
</feature>
<name>A0A4Z2DBN6_SCHJA</name>
<dbReference type="OrthoDB" id="88467at2759"/>
<evidence type="ECO:0000256" key="2">
    <source>
        <dbReference type="ARBA" id="ARBA00022782"/>
    </source>
</evidence>
<dbReference type="EMBL" id="SKCS01000181">
    <property type="protein sequence ID" value="TNN13927.1"/>
    <property type="molecule type" value="Genomic_DNA"/>
</dbReference>
<feature type="disulfide bond" evidence="6">
    <location>
        <begin position="519"/>
        <end position="528"/>
    </location>
</feature>
<sequence length="1400" mass="157378">NKPKAELCGNGNLCLYEGKCYDPLNYYHRTKGTITKRIIPITSNCICDDINCLHEWPDPICADDGETYTNQCFLKRSICETQSMKRILYRGNCAWCIPSIDFKRPTCICYNTCYDVGDSIDKGPICGSDNRDYESICHLRREACTMMIDLSVKYRGRCASNPCLHHKCRWQGEKCQVDINGQAKCMCPEPCPPVVSPVCGSDGVTYESTCHLERTACQKMREIRVIYSGECSEPNDCILLNQPCQGYEICSRIKNPMVYSSMNHKLDASVYDLTSTFEDTIPQCICPTCPEHSLGGQVCGSDGQTYRSECHLRSSACQRHSVDLTVKSRGKCDACQTKQCKYYAICQLSAFGEPQCICPTDCLYVRKPVCGTDGKTYENECFLKVKSCADQREVHVAQEGYCRPCAAGCPLGFQCRNGQCVCRDTCPPKHSTELDVCGTDGKIYPSECELKRQACIQQKNIEVDLTGVKCRIKNPTVLHNENGEMSGIVQADGVREPSCTCNKLGALSEECDYLGKCRCKWGVGGIKCDQCLANYWGIQNNHECIPCSCHPLGSVGASCNQASGQCNCLNGVVGRQCSMCPDGSQVTENGCNIKGQNKDVSHESNVQQNMPKATESNHTNTLISQLSDKSNIEDNNVDYGRLFTQMTTLLVRMPFPIDQPTEIRMTLSINEGNGMLLHYRSPPSEQDKMILQDVHDHHFSMGISNWKVVLKYIDGSVPNRILLVYSKQNLTRHITHTIHAGIMSGRPWIKIDEFSETTNQDVIEKWANTHSEKLPTAGGLGTIVIGRQIKLGDQRRKNNGNKIFDLRGTIINEVVLWQAVLQDSHSPLDTQCNKIDTNMRIQTIPNYIIIVILKFFQSMSNHNSNLNMVTIIPQFFGDGYIRLAGPTGKHAIKRKKLHIELIFLVTKSPGLLFFIPPKSPYHDPFIAAYLDDQNYLIVVCRTDTRQMNNENLIQLRYNEPVQLNQWNNLIIDKLPKILRVKMNDGKKQRVSLLTNFDLSSSPIYLGGYNFNDQSISNYLPIQHGLKGTIQRININNAEVVLAGPSPADLMNTPEDQDKVPHLLEKWVNVSQWQGSPCGPQYSPCQLDQPDNICRPNIKRATCACTTPLQLMHLMKGRLDEETDEVEQQACLQRKMEMSRFNSPLSSRNDGQLQYDGPNRGPSKELFNGPDEEPGDDPMKQILINFGGLTVYKYSGLMRFTSDFNIRLRLRTNKMDGLILLMVEQPSSYHQHDISSSSVLSQPVTQITTSSELVSLVLRNGRIELLLNLVSSKKKDDKLWDINHNGNDNPEFNRFMPIQARHKVNDGEWHMIQAMGNKQRATLFVDNHMVSGEFTGIADYNTAPVRDVYLGGTIFNIIGLSADYQQNFTGCIADMLIQEKIIPILSEATEIHGPIERCRIS</sequence>
<evidence type="ECO:0000259" key="8">
    <source>
        <dbReference type="PROSITE" id="PS50025"/>
    </source>
</evidence>
<dbReference type="PANTHER" id="PTHR13866">
    <property type="entry name" value="SPARC OSTEONECTIN"/>
    <property type="match status" value="1"/>
</dbReference>
<dbReference type="Pfam" id="PF07648">
    <property type="entry name" value="Kazal_2"/>
    <property type="match status" value="6"/>
</dbReference>
<comment type="caution">
    <text evidence="6">Lacks conserved residue(s) required for the propagation of feature annotation.</text>
</comment>
<dbReference type="PROSITE" id="PS51465">
    <property type="entry name" value="KAZAL_2"/>
    <property type="match status" value="6"/>
</dbReference>